<evidence type="ECO:0000256" key="2">
    <source>
        <dbReference type="ARBA" id="ARBA00009492"/>
    </source>
</evidence>
<dbReference type="InterPro" id="IPR015943">
    <property type="entry name" value="WD40/YVTN_repeat-like_dom_sf"/>
</dbReference>
<dbReference type="InterPro" id="IPR036352">
    <property type="entry name" value="Semap_dom_sf"/>
</dbReference>
<dbReference type="EMBL" id="NCKV01010053">
    <property type="protein sequence ID" value="RWS22025.1"/>
    <property type="molecule type" value="Genomic_DNA"/>
</dbReference>
<dbReference type="PANTHER" id="PTHR11036:SF127">
    <property type="entry name" value="SEMAPHORIN-1A"/>
    <property type="match status" value="1"/>
</dbReference>
<evidence type="ECO:0000256" key="8">
    <source>
        <dbReference type="ARBA" id="ARBA00023136"/>
    </source>
</evidence>
<feature type="domain" description="Sema" evidence="13">
    <location>
        <begin position="1"/>
        <end position="451"/>
    </location>
</feature>
<dbReference type="PANTHER" id="PTHR11036">
    <property type="entry name" value="SEMAPHORIN"/>
    <property type="match status" value="1"/>
</dbReference>
<dbReference type="InterPro" id="IPR002165">
    <property type="entry name" value="Plexin_repeat"/>
</dbReference>
<accession>A0A443S3C0</accession>
<dbReference type="SUPFAM" id="SSF101912">
    <property type="entry name" value="Sema domain"/>
    <property type="match status" value="1"/>
</dbReference>
<dbReference type="Proteomes" id="UP000288716">
    <property type="component" value="Unassembled WGS sequence"/>
</dbReference>
<evidence type="ECO:0000256" key="10">
    <source>
        <dbReference type="ARBA" id="ARBA00023180"/>
    </source>
</evidence>
<dbReference type="GO" id="GO:0007411">
    <property type="term" value="P:axon guidance"/>
    <property type="evidence" value="ECO:0007669"/>
    <property type="project" value="TreeGrafter"/>
</dbReference>
<proteinExistence type="inferred from homology"/>
<evidence type="ECO:0000256" key="6">
    <source>
        <dbReference type="ARBA" id="ARBA00022902"/>
    </source>
</evidence>
<dbReference type="Pfam" id="PF01403">
    <property type="entry name" value="Sema"/>
    <property type="match status" value="1"/>
</dbReference>
<dbReference type="PROSITE" id="PS51004">
    <property type="entry name" value="SEMA"/>
    <property type="match status" value="1"/>
</dbReference>
<evidence type="ECO:0000313" key="14">
    <source>
        <dbReference type="EMBL" id="RWS22025.1"/>
    </source>
</evidence>
<dbReference type="SUPFAM" id="SSF103575">
    <property type="entry name" value="Plexin repeat"/>
    <property type="match status" value="1"/>
</dbReference>
<dbReference type="GO" id="GO:0030215">
    <property type="term" value="F:semaphorin receptor binding"/>
    <property type="evidence" value="ECO:0007669"/>
    <property type="project" value="InterPro"/>
</dbReference>
<evidence type="ECO:0000256" key="9">
    <source>
        <dbReference type="ARBA" id="ARBA00023157"/>
    </source>
</evidence>
<feature type="non-terminal residue" evidence="14">
    <location>
        <position position="508"/>
    </location>
</feature>
<dbReference type="Gene3D" id="3.30.1680.10">
    <property type="entry name" value="ligand-binding face of the semaphorins, domain 2"/>
    <property type="match status" value="1"/>
</dbReference>
<keyword evidence="4" id="KW-0812">Transmembrane</keyword>
<feature type="non-terminal residue" evidence="14">
    <location>
        <position position="1"/>
    </location>
</feature>
<organism evidence="14 15">
    <name type="scientific">Leptotrombidium deliense</name>
    <dbReference type="NCBI Taxonomy" id="299467"/>
    <lineage>
        <taxon>Eukaryota</taxon>
        <taxon>Metazoa</taxon>
        <taxon>Ecdysozoa</taxon>
        <taxon>Arthropoda</taxon>
        <taxon>Chelicerata</taxon>
        <taxon>Arachnida</taxon>
        <taxon>Acari</taxon>
        <taxon>Acariformes</taxon>
        <taxon>Trombidiformes</taxon>
        <taxon>Prostigmata</taxon>
        <taxon>Anystina</taxon>
        <taxon>Parasitengona</taxon>
        <taxon>Trombiculoidea</taxon>
        <taxon>Trombiculidae</taxon>
        <taxon>Leptotrombidium</taxon>
    </lineage>
</organism>
<evidence type="ECO:0000256" key="7">
    <source>
        <dbReference type="ARBA" id="ARBA00022989"/>
    </source>
</evidence>
<gene>
    <name evidence="14" type="ORF">B4U80_00475</name>
</gene>
<dbReference type="InterPro" id="IPR016201">
    <property type="entry name" value="PSI"/>
</dbReference>
<dbReference type="Pfam" id="PF01437">
    <property type="entry name" value="PSI"/>
    <property type="match status" value="1"/>
</dbReference>
<dbReference type="AlphaFoldDB" id="A0A443S3C0"/>
<evidence type="ECO:0000259" key="13">
    <source>
        <dbReference type="PROSITE" id="PS51004"/>
    </source>
</evidence>
<dbReference type="GO" id="GO:0030335">
    <property type="term" value="P:positive regulation of cell migration"/>
    <property type="evidence" value="ECO:0007669"/>
    <property type="project" value="TreeGrafter"/>
</dbReference>
<reference evidence="14 15" key="1">
    <citation type="journal article" date="2018" name="Gigascience">
        <title>Genomes of trombidid mites reveal novel predicted allergens and laterally-transferred genes associated with secondary metabolism.</title>
        <authorList>
            <person name="Dong X."/>
            <person name="Chaisiri K."/>
            <person name="Xia D."/>
            <person name="Armstrong S.D."/>
            <person name="Fang Y."/>
            <person name="Donnelly M.J."/>
            <person name="Kadowaki T."/>
            <person name="McGarry J.W."/>
            <person name="Darby A.C."/>
            <person name="Makepeace B.L."/>
        </authorList>
    </citation>
    <scope>NUCLEOTIDE SEQUENCE [LARGE SCALE GENOMIC DNA]</scope>
    <source>
        <strain evidence="14">UoL-UT</strain>
    </source>
</reference>
<keyword evidence="10" id="KW-0325">Glycoprotein</keyword>
<name>A0A443S3C0_9ACAR</name>
<keyword evidence="3" id="KW-0217">Developmental protein</keyword>
<dbReference type="VEuPathDB" id="VectorBase:LDEU010015"/>
<evidence type="ECO:0000313" key="15">
    <source>
        <dbReference type="Proteomes" id="UP000288716"/>
    </source>
</evidence>
<comment type="caution">
    <text evidence="12">Lacks conserved residue(s) required for the propagation of feature annotation.</text>
</comment>
<keyword evidence="6" id="KW-0524">Neurogenesis</keyword>
<protein>
    <recommendedName>
        <fullName evidence="11">Semaphorin-1A</fullName>
    </recommendedName>
</protein>
<evidence type="ECO:0000256" key="12">
    <source>
        <dbReference type="PROSITE-ProRule" id="PRU00352"/>
    </source>
</evidence>
<comment type="caution">
    <text evidence="14">The sequence shown here is derived from an EMBL/GenBank/DDBJ whole genome shotgun (WGS) entry which is preliminary data.</text>
</comment>
<dbReference type="InterPro" id="IPR027231">
    <property type="entry name" value="Semaphorin"/>
</dbReference>
<dbReference type="OrthoDB" id="9988752at2759"/>
<dbReference type="FunFam" id="3.30.1680.10:FF:000016">
    <property type="entry name" value="Putative Semaphorin-6B"/>
    <property type="match status" value="1"/>
</dbReference>
<dbReference type="GO" id="GO:0005886">
    <property type="term" value="C:plasma membrane"/>
    <property type="evidence" value="ECO:0007669"/>
    <property type="project" value="TreeGrafter"/>
</dbReference>
<keyword evidence="8" id="KW-0472">Membrane</keyword>
<evidence type="ECO:0000256" key="11">
    <source>
        <dbReference type="ARBA" id="ARBA00074143"/>
    </source>
</evidence>
<dbReference type="Gene3D" id="2.130.10.10">
    <property type="entry name" value="YVTN repeat-like/Quinoprotein amine dehydrogenase"/>
    <property type="match status" value="1"/>
</dbReference>
<sequence>ESILQRFRSNTTADNYFKLLAEESQFILVGAQSALYNLSMVTLEEQRRIEWNSSEANIQLCLIKGKAEKDCHNFIRLALKKGDNELFVCGTNAYKANCRHYNITQTEYNFVKEESGEGYCANDHRYSSTALFVDNNLYAGTVAGFSGVDALIYRNPLRTEQFNLKQLNKPRFVSSMHYADQVYFFFREAADEHIRAAYTVSRVARVCANDKGGPHRIRNRWTSFLKAGLNCLVTLKNEDLLPFNDLQSTTDIVNGVYNGVREDIVYGVFTSSSKSFVSSAVCAYRMKDIQEVFRGRIKSATYSKYSEIEQTVGSCVNDSRSLPNATLEFLQNHELMDNAVPALWNVPIIVQTSLKFRYTQITVDKQLETVSGRYFDVLYIGTNDGRVLKVVNVANNRMKHHGNHNQNAPIVSEDITVFPPNTSINKLVVYRTHCEQKLIIVTDNEIKSIPLNNCEAKANSCTKCVALQDPYCAWNLAQKICTGSYERFMERERFAQNVETGFDSKCTE</sequence>
<evidence type="ECO:0000256" key="3">
    <source>
        <dbReference type="ARBA" id="ARBA00022473"/>
    </source>
</evidence>
<evidence type="ECO:0000256" key="1">
    <source>
        <dbReference type="ARBA" id="ARBA00004370"/>
    </source>
</evidence>
<dbReference type="GO" id="GO:0045499">
    <property type="term" value="F:chemorepellent activity"/>
    <property type="evidence" value="ECO:0007669"/>
    <property type="project" value="TreeGrafter"/>
</dbReference>
<dbReference type="SMART" id="SM00423">
    <property type="entry name" value="PSI"/>
    <property type="match status" value="1"/>
</dbReference>
<dbReference type="InterPro" id="IPR001627">
    <property type="entry name" value="Semap_dom"/>
</dbReference>
<keyword evidence="9" id="KW-1015">Disulfide bond</keyword>
<dbReference type="SMART" id="SM00630">
    <property type="entry name" value="Sema"/>
    <property type="match status" value="1"/>
</dbReference>
<keyword evidence="7" id="KW-1133">Transmembrane helix</keyword>
<dbReference type="STRING" id="299467.A0A443S3C0"/>
<keyword evidence="5" id="KW-0221">Differentiation</keyword>
<dbReference type="GO" id="GO:0071526">
    <property type="term" value="P:semaphorin-plexin signaling pathway"/>
    <property type="evidence" value="ECO:0007669"/>
    <property type="project" value="TreeGrafter"/>
</dbReference>
<comment type="similarity">
    <text evidence="2">Belongs to the semaphorin family.</text>
</comment>
<keyword evidence="15" id="KW-1185">Reference proteome</keyword>
<evidence type="ECO:0000256" key="4">
    <source>
        <dbReference type="ARBA" id="ARBA00022692"/>
    </source>
</evidence>
<evidence type="ECO:0000256" key="5">
    <source>
        <dbReference type="ARBA" id="ARBA00022782"/>
    </source>
</evidence>
<comment type="subcellular location">
    <subcellularLocation>
        <location evidence="1">Membrane</location>
    </subcellularLocation>
</comment>